<evidence type="ECO:0000313" key="3">
    <source>
        <dbReference type="Proteomes" id="UP001629249"/>
    </source>
</evidence>
<dbReference type="RefSeq" id="WP_408326966.1">
    <property type="nucleotide sequence ID" value="NZ_JAQQFH010000003.1"/>
</dbReference>
<feature type="transmembrane region" description="Helical" evidence="1">
    <location>
        <begin position="65"/>
        <end position="88"/>
    </location>
</feature>
<keyword evidence="1" id="KW-1133">Transmembrane helix</keyword>
<name>A0ABW8ZHQ1_9BURK</name>
<accession>A0ABW8ZHQ1</accession>
<sequence>MKSARRIICSLIFFLLLGACPVDTVSLGGIPELLLYLAVFMAPWLAITGVFFWRHRRLPSRRRAGLTVLFFLAPVVCFFVLGGGQVILGKAGRTFTAFAKRPVVIAGVTFPAGSVVSYEQLGGGYWHNRPIFAQSDKPVMAGSVEITKLMYWREHANTLIVVLSRDQTIEGWQCHGGADSVAEMSLTATQPSFRGCMFAAPGTIDGMNWPVFTEVMKRDNGDWKLSWQTARDGSRPLANVFGFKAREMKATYSATLALKQWSASAYYPETRVGDYAFSSEGQTDLVWTAGGDIRVEGHASNVKTGEVVTCLLIRSQGRKARPCERDNG</sequence>
<dbReference type="PROSITE" id="PS51257">
    <property type="entry name" value="PROKAR_LIPOPROTEIN"/>
    <property type="match status" value="1"/>
</dbReference>
<feature type="transmembrane region" description="Helical" evidence="1">
    <location>
        <begin position="34"/>
        <end position="53"/>
    </location>
</feature>
<dbReference type="Proteomes" id="UP001629249">
    <property type="component" value="Unassembled WGS sequence"/>
</dbReference>
<proteinExistence type="predicted"/>
<comment type="caution">
    <text evidence="2">The sequence shown here is derived from an EMBL/GenBank/DDBJ whole genome shotgun (WGS) entry which is preliminary data.</text>
</comment>
<evidence type="ECO:0000313" key="2">
    <source>
        <dbReference type="EMBL" id="MFL9882491.1"/>
    </source>
</evidence>
<evidence type="ECO:0000256" key="1">
    <source>
        <dbReference type="SAM" id="Phobius"/>
    </source>
</evidence>
<gene>
    <name evidence="2" type="ORF">PQR66_05605</name>
</gene>
<organism evidence="2 3">
    <name type="scientific">Paraburkholderia agricolaris</name>
    <dbReference type="NCBI Taxonomy" id="2152888"/>
    <lineage>
        <taxon>Bacteria</taxon>
        <taxon>Pseudomonadati</taxon>
        <taxon>Pseudomonadota</taxon>
        <taxon>Betaproteobacteria</taxon>
        <taxon>Burkholderiales</taxon>
        <taxon>Burkholderiaceae</taxon>
        <taxon>Paraburkholderia</taxon>
    </lineage>
</organism>
<keyword evidence="3" id="KW-1185">Reference proteome</keyword>
<reference evidence="2 3" key="1">
    <citation type="journal article" date="2024" name="Chem. Sci.">
        <title>Discovery of megapolipeptins by genome mining of a Burkholderiales bacteria collection.</title>
        <authorList>
            <person name="Paulo B.S."/>
            <person name="Recchia M.J.J."/>
            <person name="Lee S."/>
            <person name="Fergusson C.H."/>
            <person name="Romanowski S.B."/>
            <person name="Hernandez A."/>
            <person name="Krull N."/>
            <person name="Liu D.Y."/>
            <person name="Cavanagh H."/>
            <person name="Bos A."/>
            <person name="Gray C.A."/>
            <person name="Murphy B.T."/>
            <person name="Linington R.G."/>
            <person name="Eustaquio A.S."/>
        </authorList>
    </citation>
    <scope>NUCLEOTIDE SEQUENCE [LARGE SCALE GENOMIC DNA]</scope>
    <source>
        <strain evidence="2 3">RL16-012-BIC-B</strain>
    </source>
</reference>
<protein>
    <submittedName>
        <fullName evidence="2">Uncharacterized protein</fullName>
    </submittedName>
</protein>
<keyword evidence="1" id="KW-0472">Membrane</keyword>
<dbReference type="EMBL" id="JAQQFN010000003">
    <property type="protein sequence ID" value="MFL9882491.1"/>
    <property type="molecule type" value="Genomic_DNA"/>
</dbReference>
<keyword evidence="1" id="KW-0812">Transmembrane</keyword>